<protein>
    <submittedName>
        <fullName evidence="2">Uncharacterized protein</fullName>
    </submittedName>
</protein>
<name>A0A427YKX1_9TREE</name>
<dbReference type="AlphaFoldDB" id="A0A427YKX1"/>
<dbReference type="OrthoDB" id="2349883at2759"/>
<evidence type="ECO:0000313" key="2">
    <source>
        <dbReference type="EMBL" id="RSH91720.1"/>
    </source>
</evidence>
<proteinExistence type="predicted"/>
<sequence length="460" mass="50828">MNALVASAQPLNLIYAGLLKIFGPGIAPIAREFGLGESLKMGEVKACYWPVWRCDAIAEGKVEVRGSGKEGKGWLGVREGYVPGNAFAPLSYLSYAVPPLPDDLPRYNPTKHLRQLGDDTEIVAVPFTVSPMAVIKRIRYLVGRRTWEGIGLDERDWNETMVACYPLFFPIYLAQFEHTLGDNHRVFTVVLDAHDENVNHCRASWPAPPEMIERGRFNNNYYVNPAPFLPTSTFILPSRPPISTSESSDSSPAASPSPILSTPSHAHSNPAEIFSSWLSPGPSSPTIIRPSPLLEIEADEEGNEIPIEWEDPRIQSWSGEERAENWEWFEKAVEVHKGIAALEGLAELSAQLPEGADPKGMVISRTPGQKSNLAPRPMSEIRRQLSNDVERMKGELEEGKPGWLRRFERGLTGEEAETAEVQEAQEVQKVQAGGEGEEGAKSGESGEALERAIGEERKRE</sequence>
<accession>A0A427YKX1</accession>
<keyword evidence="3" id="KW-1185">Reference proteome</keyword>
<evidence type="ECO:0000313" key="3">
    <source>
        <dbReference type="Proteomes" id="UP000279259"/>
    </source>
</evidence>
<feature type="region of interest" description="Disordered" evidence="1">
    <location>
        <begin position="239"/>
        <end position="267"/>
    </location>
</feature>
<reference evidence="2 3" key="1">
    <citation type="submission" date="2018-11" db="EMBL/GenBank/DDBJ databases">
        <title>Genome sequence of Saitozyma podzolica DSM 27192.</title>
        <authorList>
            <person name="Aliyu H."/>
            <person name="Gorte O."/>
            <person name="Ochsenreither K."/>
        </authorList>
    </citation>
    <scope>NUCLEOTIDE SEQUENCE [LARGE SCALE GENOMIC DNA]</scope>
    <source>
        <strain evidence="2 3">DSM 27192</strain>
    </source>
</reference>
<feature type="compositionally biased region" description="Basic and acidic residues" evidence="1">
    <location>
        <begin position="448"/>
        <end position="460"/>
    </location>
</feature>
<gene>
    <name evidence="2" type="ORF">EHS25_009089</name>
</gene>
<organism evidence="2 3">
    <name type="scientific">Saitozyma podzolica</name>
    <dbReference type="NCBI Taxonomy" id="1890683"/>
    <lineage>
        <taxon>Eukaryota</taxon>
        <taxon>Fungi</taxon>
        <taxon>Dikarya</taxon>
        <taxon>Basidiomycota</taxon>
        <taxon>Agaricomycotina</taxon>
        <taxon>Tremellomycetes</taxon>
        <taxon>Tremellales</taxon>
        <taxon>Trimorphomycetaceae</taxon>
        <taxon>Saitozyma</taxon>
    </lineage>
</organism>
<feature type="region of interest" description="Disordered" evidence="1">
    <location>
        <begin position="417"/>
        <end position="460"/>
    </location>
</feature>
<comment type="caution">
    <text evidence="2">The sequence shown here is derived from an EMBL/GenBank/DDBJ whole genome shotgun (WGS) entry which is preliminary data.</text>
</comment>
<feature type="compositionally biased region" description="Low complexity" evidence="1">
    <location>
        <begin position="421"/>
        <end position="432"/>
    </location>
</feature>
<feature type="compositionally biased region" description="Low complexity" evidence="1">
    <location>
        <begin position="241"/>
        <end position="264"/>
    </location>
</feature>
<dbReference type="Proteomes" id="UP000279259">
    <property type="component" value="Unassembled WGS sequence"/>
</dbReference>
<dbReference type="EMBL" id="RSCD01000007">
    <property type="protein sequence ID" value="RSH91720.1"/>
    <property type="molecule type" value="Genomic_DNA"/>
</dbReference>
<evidence type="ECO:0000256" key="1">
    <source>
        <dbReference type="SAM" id="MobiDB-lite"/>
    </source>
</evidence>